<keyword evidence="4 9" id="KW-0378">Hydrolase</keyword>
<dbReference type="Gene3D" id="3.40.50.300">
    <property type="entry name" value="P-loop containing nucleotide triphosphate hydrolases"/>
    <property type="match status" value="1"/>
</dbReference>
<evidence type="ECO:0000313" key="12">
    <source>
        <dbReference type="Proteomes" id="UP000176976"/>
    </source>
</evidence>
<feature type="binding site" evidence="9">
    <location>
        <position position="290"/>
    </location>
    <ligand>
        <name>DNA</name>
        <dbReference type="ChEBI" id="CHEBI:16991"/>
    </ligand>
</feature>
<dbReference type="GO" id="GO:0006310">
    <property type="term" value="P:DNA recombination"/>
    <property type="evidence" value="ECO:0007669"/>
    <property type="project" value="UniProtKB-UniRule"/>
</dbReference>
<evidence type="ECO:0000313" key="11">
    <source>
        <dbReference type="EMBL" id="OGY61378.1"/>
    </source>
</evidence>
<reference evidence="11 12" key="1">
    <citation type="journal article" date="2016" name="Nat. Commun.">
        <title>Thousands of microbial genomes shed light on interconnected biogeochemical processes in an aquifer system.</title>
        <authorList>
            <person name="Anantharaman K."/>
            <person name="Brown C.T."/>
            <person name="Hug L.A."/>
            <person name="Sharon I."/>
            <person name="Castelle C.J."/>
            <person name="Probst A.J."/>
            <person name="Thomas B.C."/>
            <person name="Singh A."/>
            <person name="Wilkins M.J."/>
            <person name="Karaoz U."/>
            <person name="Brodie E.L."/>
            <person name="Williams K.H."/>
            <person name="Hubbard S.S."/>
            <person name="Banfield J.F."/>
        </authorList>
    </citation>
    <scope>NUCLEOTIDE SEQUENCE [LARGE SCALE GENOMIC DNA]</scope>
</reference>
<feature type="binding site" evidence="9">
    <location>
        <position position="309"/>
    </location>
    <ligand>
        <name>DNA</name>
        <dbReference type="ChEBI" id="CHEBI:16991"/>
    </ligand>
</feature>
<dbReference type="Pfam" id="PF05491">
    <property type="entry name" value="WHD_RuvB"/>
    <property type="match status" value="1"/>
</dbReference>
<feature type="binding site" evidence="9">
    <location>
        <position position="314"/>
    </location>
    <ligand>
        <name>DNA</name>
        <dbReference type="ChEBI" id="CHEBI:16991"/>
    </ligand>
</feature>
<feature type="binding site" evidence="9">
    <location>
        <position position="65"/>
    </location>
    <ligand>
        <name>ATP</name>
        <dbReference type="ChEBI" id="CHEBI:30616"/>
    </ligand>
</feature>
<feature type="binding site" evidence="9">
    <location>
        <position position="61"/>
    </location>
    <ligand>
        <name>ATP</name>
        <dbReference type="ChEBI" id="CHEBI:30616"/>
    </ligand>
</feature>
<feature type="binding site" evidence="9">
    <location>
        <position position="65"/>
    </location>
    <ligand>
        <name>Mg(2+)</name>
        <dbReference type="ChEBI" id="CHEBI:18420"/>
    </ligand>
</feature>
<dbReference type="Proteomes" id="UP000176976">
    <property type="component" value="Unassembled WGS sequence"/>
</dbReference>
<accession>A0A1G1Z9R1</accession>
<comment type="subcellular location">
    <subcellularLocation>
        <location evidence="9">Cytoplasm</location>
    </subcellularLocation>
</comment>
<comment type="caution">
    <text evidence="9">Lacks conserved residue(s) required for the propagation of feature annotation.</text>
</comment>
<dbReference type="GO" id="GO:0009378">
    <property type="term" value="F:four-way junction helicase activity"/>
    <property type="evidence" value="ECO:0007669"/>
    <property type="project" value="InterPro"/>
</dbReference>
<evidence type="ECO:0000256" key="9">
    <source>
        <dbReference type="HAMAP-Rule" id="MF_00016"/>
    </source>
</evidence>
<dbReference type="PANTHER" id="PTHR42848:SF1">
    <property type="entry name" value="HOLLIDAY JUNCTION BRANCH MIGRATION COMPLEX SUBUNIT RUVB"/>
    <property type="match status" value="1"/>
</dbReference>
<protein>
    <recommendedName>
        <fullName evidence="9">Holliday junction branch migration complex subunit RuvB</fullName>
        <ecNumber evidence="9">3.6.4.-</ecNumber>
    </recommendedName>
</protein>
<keyword evidence="1 9" id="KW-0963">Cytoplasm</keyword>
<dbReference type="EC" id="3.6.4.-" evidence="9"/>
<evidence type="ECO:0000256" key="1">
    <source>
        <dbReference type="ARBA" id="ARBA00022490"/>
    </source>
</evidence>
<feature type="binding site" evidence="9">
    <location>
        <position position="66"/>
    </location>
    <ligand>
        <name>ATP</name>
        <dbReference type="ChEBI" id="CHEBI:30616"/>
    </ligand>
</feature>
<evidence type="ECO:0000256" key="3">
    <source>
        <dbReference type="ARBA" id="ARBA00022763"/>
    </source>
</evidence>
<organism evidence="11 12">
    <name type="scientific">Candidatus Colwellbacteria bacterium RIFCSPLOWO2_12_FULL_44_13</name>
    <dbReference type="NCBI Taxonomy" id="1797694"/>
    <lineage>
        <taxon>Bacteria</taxon>
        <taxon>Candidatus Colwelliibacteriota</taxon>
    </lineage>
</organism>
<dbReference type="InterPro" id="IPR008823">
    <property type="entry name" value="RuvB_wg_C"/>
</dbReference>
<dbReference type="SUPFAM" id="SSF52540">
    <property type="entry name" value="P-loop containing nucleoside triphosphate hydrolases"/>
    <property type="match status" value="1"/>
</dbReference>
<dbReference type="InterPro" id="IPR003593">
    <property type="entry name" value="AAA+_ATPase"/>
</dbReference>
<feature type="binding site" evidence="9">
    <location>
        <position position="20"/>
    </location>
    <ligand>
        <name>ATP</name>
        <dbReference type="ChEBI" id="CHEBI:30616"/>
    </ligand>
</feature>
<dbReference type="InterPro" id="IPR004605">
    <property type="entry name" value="DNA_helicase_Holl-junc_RuvB"/>
</dbReference>
<keyword evidence="6 9" id="KW-0238">DNA-binding</keyword>
<dbReference type="InterPro" id="IPR027417">
    <property type="entry name" value="P-loop_NTPase"/>
</dbReference>
<feature type="binding site" evidence="9">
    <location>
        <position position="217"/>
    </location>
    <ligand>
        <name>ATP</name>
        <dbReference type="ChEBI" id="CHEBI:30616"/>
    </ligand>
</feature>
<dbReference type="SMART" id="SM00382">
    <property type="entry name" value="AAA"/>
    <property type="match status" value="1"/>
</dbReference>
<comment type="function">
    <text evidence="9">The RuvA-RuvB-RuvC complex processes Holliday junction (HJ) DNA during genetic recombination and DNA repair, while the RuvA-RuvB complex plays an important role in the rescue of blocked DNA replication forks via replication fork reversal (RFR). RuvA specifically binds to HJ cruciform DNA, conferring on it an open structure. The RuvB hexamer acts as an ATP-dependent pump, pulling dsDNA into and through the RuvAB complex. RuvB forms 2 homohexamers on either side of HJ DNA bound by 1 or 2 RuvA tetramers; 4 subunits per hexamer contact DNA at a time. Coordinated motions by a converter formed by DNA-disengaged RuvB subunits stimulates ATP hydrolysis and nucleotide exchange. Immobilization of the converter enables RuvB to convert the ATP-contained energy into a lever motion, pulling 2 nucleotides of DNA out of the RuvA tetramer per ATP hydrolyzed, thus driving DNA branch migration. The RuvB motors rotate together with the DNA substrate, which together with the progressing nucleotide cycle form the mechanistic basis for DNA recombination by continuous HJ branch migration. Branch migration allows RuvC to scan DNA until it finds its consensus sequence, where it cleaves and resolves cruciform DNA.</text>
</comment>
<comment type="subunit">
    <text evidence="9">Homohexamer. Forms an RuvA(8)-RuvB(12)-Holliday junction (HJ) complex. HJ DNA is sandwiched between 2 RuvA tetramers; dsDNA enters through RuvA and exits via RuvB. An RuvB hexamer assembles on each DNA strand where it exits the tetramer. Each RuvB hexamer is contacted by two RuvA subunits (via domain III) on 2 adjacent RuvB subunits; this complex drives branch migration. In the full resolvosome a probable DNA-RuvA(4)-RuvB(12)-RuvC(2) complex forms which resolves the HJ.</text>
</comment>
<dbReference type="GO" id="GO:0005524">
    <property type="term" value="F:ATP binding"/>
    <property type="evidence" value="ECO:0007669"/>
    <property type="project" value="UniProtKB-UniRule"/>
</dbReference>
<comment type="domain">
    <text evidence="9">Has 3 domains, the large (RuvB-L) and small ATPase (RuvB-S) domains and the C-terminal head (RuvB-H) domain. The head domain binds DNA, while the ATPase domains jointly bind ATP, ADP or are empty depending on the state of the subunit in the translocation cycle. During a single DNA translocation step the structure of each domain remains the same, but their relative positions change.</text>
</comment>
<dbReference type="GO" id="GO:0000400">
    <property type="term" value="F:four-way junction DNA binding"/>
    <property type="evidence" value="ECO:0007669"/>
    <property type="project" value="UniProtKB-UniRule"/>
</dbReference>
<evidence type="ECO:0000256" key="2">
    <source>
        <dbReference type="ARBA" id="ARBA00022741"/>
    </source>
</evidence>
<sequence length="333" mass="36671">MSQPPSKRKKDDSYIDSLLRPQSWNDYIGQDRIKKNLGIILEAARKRGEPVDHLLFYGQAGLGKTTLACLVASEMGAQLQTTSGPVIKKVGDLAAVLSNLEPNTVLFIDEAHRLNHMVEEVLYPAMESRKLNIVIGQGISARTISLDLPPFTLIAATTRVNLLSGPLRSRFGATFQLDYYNIDDIEKILERSAKILGVRVHDEAFSTIASSSRATPRVANRLLKRIRDYSEVHNIPVVTSDVVVTTLEMMGVDALGLEPHDKKLLEVLIRQFNGGPAGVGSLAAALNEDRSVLEEVYEPYLIALGLIHRTPGGRIATIRAYEHLNIAPPPRIL</sequence>
<dbReference type="InterPro" id="IPR041445">
    <property type="entry name" value="AAA_lid_4"/>
</dbReference>
<feature type="binding site" evidence="9">
    <location>
        <position position="180"/>
    </location>
    <ligand>
        <name>ATP</name>
        <dbReference type="ChEBI" id="CHEBI:30616"/>
    </ligand>
</feature>
<keyword evidence="11" id="KW-0347">Helicase</keyword>
<evidence type="ECO:0000259" key="10">
    <source>
        <dbReference type="SMART" id="SM00382"/>
    </source>
</evidence>
<dbReference type="Pfam" id="PF05496">
    <property type="entry name" value="RuvB_N"/>
    <property type="match status" value="1"/>
</dbReference>
<dbReference type="Pfam" id="PF17864">
    <property type="entry name" value="AAA_lid_4"/>
    <property type="match status" value="1"/>
</dbReference>
<dbReference type="Gene3D" id="1.10.10.10">
    <property type="entry name" value="Winged helix-like DNA-binding domain superfamily/Winged helix DNA-binding domain"/>
    <property type="match status" value="1"/>
</dbReference>
<dbReference type="GO" id="GO:0048476">
    <property type="term" value="C:Holliday junction resolvase complex"/>
    <property type="evidence" value="ECO:0007669"/>
    <property type="project" value="UniProtKB-UniRule"/>
</dbReference>
<dbReference type="InterPro" id="IPR008824">
    <property type="entry name" value="RuvB-like_N"/>
</dbReference>
<dbReference type="EMBL" id="MHJC01000023">
    <property type="protein sequence ID" value="OGY61378.1"/>
    <property type="molecule type" value="Genomic_DNA"/>
</dbReference>
<gene>
    <name evidence="9" type="primary">ruvB</name>
    <name evidence="11" type="ORF">A3H06_00715</name>
</gene>
<dbReference type="InterPro" id="IPR036390">
    <property type="entry name" value="WH_DNA-bd_sf"/>
</dbReference>
<evidence type="ECO:0000256" key="5">
    <source>
        <dbReference type="ARBA" id="ARBA00022840"/>
    </source>
</evidence>
<evidence type="ECO:0000256" key="6">
    <source>
        <dbReference type="ARBA" id="ARBA00023125"/>
    </source>
</evidence>
<dbReference type="GO" id="GO:0016887">
    <property type="term" value="F:ATP hydrolysis activity"/>
    <property type="evidence" value="ECO:0007669"/>
    <property type="project" value="RHEA"/>
</dbReference>
<proteinExistence type="inferred from homology"/>
<feature type="region of interest" description="Small ATPAse domain (RuvB-S)" evidence="9">
    <location>
        <begin position="181"/>
        <end position="251"/>
    </location>
</feature>
<evidence type="ECO:0000256" key="7">
    <source>
        <dbReference type="ARBA" id="ARBA00023172"/>
    </source>
</evidence>
<dbReference type="NCBIfam" id="NF000868">
    <property type="entry name" value="PRK00080.1"/>
    <property type="match status" value="1"/>
</dbReference>
<feature type="binding site" evidence="9">
    <location>
        <position position="19"/>
    </location>
    <ligand>
        <name>ATP</name>
        <dbReference type="ChEBI" id="CHEBI:30616"/>
    </ligand>
</feature>
<dbReference type="PANTHER" id="PTHR42848">
    <property type="match status" value="1"/>
</dbReference>
<evidence type="ECO:0000256" key="8">
    <source>
        <dbReference type="ARBA" id="ARBA00023204"/>
    </source>
</evidence>
<dbReference type="Gene3D" id="1.10.8.60">
    <property type="match status" value="1"/>
</dbReference>
<feature type="binding site" evidence="9">
    <location>
        <position position="170"/>
    </location>
    <ligand>
        <name>ATP</name>
        <dbReference type="ChEBI" id="CHEBI:30616"/>
    </ligand>
</feature>
<dbReference type="CDD" id="cd00009">
    <property type="entry name" value="AAA"/>
    <property type="match status" value="1"/>
</dbReference>
<keyword evidence="2 9" id="KW-0547">Nucleotide-binding</keyword>
<dbReference type="NCBIfam" id="TIGR00635">
    <property type="entry name" value="ruvB"/>
    <property type="match status" value="1"/>
</dbReference>
<dbReference type="SUPFAM" id="SSF46785">
    <property type="entry name" value="Winged helix' DNA-binding domain"/>
    <property type="match status" value="1"/>
</dbReference>
<dbReference type="HAMAP" id="MF_00016">
    <property type="entry name" value="DNA_HJ_migration_RuvB"/>
    <property type="match status" value="1"/>
</dbReference>
<dbReference type="GO" id="GO:0006281">
    <property type="term" value="P:DNA repair"/>
    <property type="evidence" value="ECO:0007669"/>
    <property type="project" value="UniProtKB-UniRule"/>
</dbReference>
<feature type="region of interest" description="Head domain (RuvB-H)" evidence="9">
    <location>
        <begin position="254"/>
        <end position="333"/>
    </location>
</feature>
<name>A0A1G1Z9R1_9BACT</name>
<keyword evidence="3 9" id="KW-0227">DNA damage</keyword>
<comment type="catalytic activity">
    <reaction evidence="9">
        <text>ATP + H2O = ADP + phosphate + H(+)</text>
        <dbReference type="Rhea" id="RHEA:13065"/>
        <dbReference type="ChEBI" id="CHEBI:15377"/>
        <dbReference type="ChEBI" id="CHEBI:15378"/>
        <dbReference type="ChEBI" id="CHEBI:30616"/>
        <dbReference type="ChEBI" id="CHEBI:43474"/>
        <dbReference type="ChEBI" id="CHEBI:456216"/>
    </reaction>
</comment>
<keyword evidence="8 9" id="KW-0234">DNA repair</keyword>
<feature type="binding site" evidence="9">
    <location>
        <position position="64"/>
    </location>
    <ligand>
        <name>ATP</name>
        <dbReference type="ChEBI" id="CHEBI:30616"/>
    </ligand>
</feature>
<dbReference type="AlphaFoldDB" id="A0A1G1Z9R1"/>
<keyword evidence="5 9" id="KW-0067">ATP-binding</keyword>
<evidence type="ECO:0000256" key="4">
    <source>
        <dbReference type="ARBA" id="ARBA00022801"/>
    </source>
</evidence>
<dbReference type="InterPro" id="IPR036388">
    <property type="entry name" value="WH-like_DNA-bd_sf"/>
</dbReference>
<keyword evidence="7 9" id="KW-0233">DNA recombination</keyword>
<feature type="domain" description="AAA+ ATPase" evidence="10">
    <location>
        <begin position="50"/>
        <end position="183"/>
    </location>
</feature>
<comment type="caution">
    <text evidence="11">The sequence shown here is derived from an EMBL/GenBank/DDBJ whole genome shotgun (WGS) entry which is preliminary data.</text>
</comment>
<dbReference type="GO" id="GO:0005737">
    <property type="term" value="C:cytoplasm"/>
    <property type="evidence" value="ECO:0007669"/>
    <property type="project" value="UniProtKB-SubCell"/>
</dbReference>
<comment type="similarity">
    <text evidence="9">Belongs to the RuvB family.</text>
</comment>